<keyword evidence="1" id="KW-1133">Transmembrane helix</keyword>
<name>A0A099IAE8_CLOIN</name>
<dbReference type="PIRSF" id="PIRSF016789">
    <property type="entry name" value="DUF454"/>
    <property type="match status" value="1"/>
</dbReference>
<protein>
    <submittedName>
        <fullName evidence="2">Membrane protein</fullName>
    </submittedName>
</protein>
<dbReference type="EMBL" id="JQIF01000013">
    <property type="protein sequence ID" value="KGJ54655.1"/>
    <property type="molecule type" value="Genomic_DNA"/>
</dbReference>
<dbReference type="InterPro" id="IPR007401">
    <property type="entry name" value="DUF454"/>
</dbReference>
<dbReference type="GO" id="GO:0005886">
    <property type="term" value="C:plasma membrane"/>
    <property type="evidence" value="ECO:0007669"/>
    <property type="project" value="TreeGrafter"/>
</dbReference>
<dbReference type="AlphaFoldDB" id="A0A099IAE8"/>
<reference evidence="2 3" key="1">
    <citation type="submission" date="2014-08" db="EMBL/GenBank/DDBJ databases">
        <title>Clostridium innocuum, an unnegligible vancomycin-resistant pathogen causing extra-intestinal infections.</title>
        <authorList>
            <person name="Feng Y."/>
            <person name="Chiu C.-H."/>
        </authorList>
    </citation>
    <scope>NUCLEOTIDE SEQUENCE [LARGE SCALE GENOMIC DNA]</scope>
    <source>
        <strain evidence="2 3">AN88</strain>
    </source>
</reference>
<dbReference type="Proteomes" id="UP000030008">
    <property type="component" value="Unassembled WGS sequence"/>
</dbReference>
<evidence type="ECO:0000313" key="3">
    <source>
        <dbReference type="Proteomes" id="UP000030008"/>
    </source>
</evidence>
<keyword evidence="1" id="KW-0472">Membrane</keyword>
<organism evidence="2 3">
    <name type="scientific">Clostridium innocuum</name>
    <dbReference type="NCBI Taxonomy" id="1522"/>
    <lineage>
        <taxon>Bacteria</taxon>
        <taxon>Bacillati</taxon>
        <taxon>Bacillota</taxon>
        <taxon>Clostridia</taxon>
        <taxon>Eubacteriales</taxon>
        <taxon>Clostridiaceae</taxon>
        <taxon>Clostridium</taxon>
    </lineage>
</organism>
<keyword evidence="1" id="KW-0812">Transmembrane</keyword>
<feature type="transmembrane region" description="Helical" evidence="1">
    <location>
        <begin position="6"/>
        <end position="39"/>
    </location>
</feature>
<comment type="caution">
    <text evidence="2">The sequence shown here is derived from an EMBL/GenBank/DDBJ whole genome shotgun (WGS) entry which is preliminary data.</text>
</comment>
<proteinExistence type="predicted"/>
<evidence type="ECO:0000313" key="2">
    <source>
        <dbReference type="EMBL" id="KGJ54655.1"/>
    </source>
</evidence>
<dbReference type="RefSeq" id="WP_044903898.1">
    <property type="nucleotide sequence ID" value="NZ_JQIF01000013.1"/>
</dbReference>
<dbReference type="PANTHER" id="PTHR35813">
    <property type="entry name" value="INNER MEMBRANE PROTEIN YBAN"/>
    <property type="match status" value="1"/>
</dbReference>
<evidence type="ECO:0000256" key="1">
    <source>
        <dbReference type="SAM" id="Phobius"/>
    </source>
</evidence>
<dbReference type="PANTHER" id="PTHR35813:SF1">
    <property type="entry name" value="INNER MEMBRANE PROTEIN YBAN"/>
    <property type="match status" value="1"/>
</dbReference>
<accession>A0A099IAE8</accession>
<dbReference type="Pfam" id="PF04304">
    <property type="entry name" value="DUF454"/>
    <property type="match status" value="1"/>
</dbReference>
<gene>
    <name evidence="2" type="ORF">CIAN88_02475</name>
</gene>
<sequence length="120" mass="14159">MKPVYFIIGIVSMLLGAVGVVLPVLPTTPFLLLSAWCFAKSSRRFHCWFISTALYKNHLDSFVQHRSMTWRTKLSLLAFASTMLLLAMYFMSNLWLRLFLLALMLFKYYYFLFRIKAIRE</sequence>
<feature type="transmembrane region" description="Helical" evidence="1">
    <location>
        <begin position="98"/>
        <end position="115"/>
    </location>
</feature>
<feature type="transmembrane region" description="Helical" evidence="1">
    <location>
        <begin position="74"/>
        <end position="92"/>
    </location>
</feature>